<feature type="non-terminal residue" evidence="3">
    <location>
        <position position="793"/>
    </location>
</feature>
<dbReference type="GO" id="GO:0005085">
    <property type="term" value="F:guanyl-nucleotide exchange factor activity"/>
    <property type="evidence" value="ECO:0007669"/>
    <property type="project" value="UniProtKB-KW"/>
</dbReference>
<comment type="caution">
    <text evidence="3">The sequence shown here is derived from an EMBL/GenBank/DDBJ whole genome shotgun (WGS) entry which is preliminary data.</text>
</comment>
<dbReference type="CDD" id="cd00160">
    <property type="entry name" value="RhoGEF"/>
    <property type="match status" value="1"/>
</dbReference>
<dbReference type="SMART" id="SM00325">
    <property type="entry name" value="RhoGEF"/>
    <property type="match status" value="1"/>
</dbReference>
<dbReference type="InterPro" id="IPR000219">
    <property type="entry name" value="DH_dom"/>
</dbReference>
<reference evidence="3" key="1">
    <citation type="submission" date="2020-05" db="EMBL/GenBank/DDBJ databases">
        <title>Phylogenomic resolution of chytrid fungi.</title>
        <authorList>
            <person name="Stajich J.E."/>
            <person name="Amses K."/>
            <person name="Simmons R."/>
            <person name="Seto K."/>
            <person name="Myers J."/>
            <person name="Bonds A."/>
            <person name="Quandt C.A."/>
            <person name="Barry K."/>
            <person name="Liu P."/>
            <person name="Grigoriev I."/>
            <person name="Longcore J.E."/>
            <person name="James T.Y."/>
        </authorList>
    </citation>
    <scope>NUCLEOTIDE SEQUENCE</scope>
    <source>
        <strain evidence="3">JEL0513</strain>
    </source>
</reference>
<dbReference type="PROSITE" id="PS50010">
    <property type="entry name" value="DH_2"/>
    <property type="match status" value="1"/>
</dbReference>
<feature type="domain" description="DH" evidence="2">
    <location>
        <begin position="159"/>
        <end position="349"/>
    </location>
</feature>
<dbReference type="SUPFAM" id="SSF50729">
    <property type="entry name" value="PH domain-like"/>
    <property type="match status" value="1"/>
</dbReference>
<keyword evidence="1" id="KW-0344">Guanine-nucleotide releasing factor</keyword>
<dbReference type="PANTHER" id="PTHR46572:SF2">
    <property type="entry name" value="RHO1 GDP-GTP EXCHANGE PROTEIN 1-RELATED"/>
    <property type="match status" value="1"/>
</dbReference>
<dbReference type="Pfam" id="PF00780">
    <property type="entry name" value="CNH"/>
    <property type="match status" value="1"/>
</dbReference>
<keyword evidence="4" id="KW-1185">Reference proteome</keyword>
<dbReference type="EMBL" id="JADGJH010002101">
    <property type="protein sequence ID" value="KAJ3103519.1"/>
    <property type="molecule type" value="Genomic_DNA"/>
</dbReference>
<organism evidence="3 4">
    <name type="scientific">Physocladia obscura</name>
    <dbReference type="NCBI Taxonomy" id="109957"/>
    <lineage>
        <taxon>Eukaryota</taxon>
        <taxon>Fungi</taxon>
        <taxon>Fungi incertae sedis</taxon>
        <taxon>Chytridiomycota</taxon>
        <taxon>Chytridiomycota incertae sedis</taxon>
        <taxon>Chytridiomycetes</taxon>
        <taxon>Chytridiales</taxon>
        <taxon>Chytriomycetaceae</taxon>
        <taxon>Physocladia</taxon>
    </lineage>
</organism>
<dbReference type="InterPro" id="IPR011993">
    <property type="entry name" value="PH-like_dom_sf"/>
</dbReference>
<dbReference type="InterPro" id="IPR035899">
    <property type="entry name" value="DBL_dom_sf"/>
</dbReference>
<protein>
    <submittedName>
        <fullName evidence="3">RHO1 GDP-GTP exchange protein 2</fullName>
    </submittedName>
</protein>
<proteinExistence type="predicted"/>
<dbReference type="Proteomes" id="UP001211907">
    <property type="component" value="Unassembled WGS sequence"/>
</dbReference>
<evidence type="ECO:0000259" key="2">
    <source>
        <dbReference type="PROSITE" id="PS50010"/>
    </source>
</evidence>
<dbReference type="SUPFAM" id="SSF48065">
    <property type="entry name" value="DBL homology domain (DH-domain)"/>
    <property type="match status" value="1"/>
</dbReference>
<sequence length="793" mass="88709">MANPNSDNTNKTNKYLYPAFLSHVAAAFRVRVPLGSHVRDGIEYRSCFLGSEAVDTIAFVVNSPDRNLGFVFVTAILQPVRWKICVTACHARENFIKYRKNYYKYISPSKLSKYKYADAASSLGSQQEQNAQKKLEEDLWWSNTVPKEVLDSVSKEEEKRQNAIYDMIKTEKNYVDELKIIQSLYANPLRESSVIEKPRLDIFMKSVFSNAADLLTVNQKLLNRLLARQKETIIVEKIGDIFYNIASELVVYVEYCENREYSRNDIAFEKSQNPKFKEFLAKAILKSEVRAETKHELDGYLHKPIARMASYLLLLRAIFEKTPTEHPDKILIPQAIKAIEVVLSQMNAASGKTITKIKLMQLSQQIIPTDDFDLKLMNPERQIIYEGKLVLKRSTGDISLVVFLFDHVLVMTRKSTDKKIDAAKYKGSRYKIYKLPILYELIAPVVEVKRAPLALPRVRTDYSSRPASTISPSIAGLKISSTSPPTSLNPSQNLPQPISAAISTSSSIAASIVSAPPASTSLQPLQSSTPPSTENKLQFSITVVGRDIGGTYTFQCDTESGRNIWREHITKIRSKKLLASMFFEIKHKLIDCWTLGSHGTISSRAVSTAQQQQQQQKIPASSVAISVSGVSSRFQCACEVRGRLVFATEVGLFAGPSGSSEKPGDYIDGYVMILAMEKITQVDCVLEHGILLVLADKILLSYDISILDTYNPSATNAAGGSGDDARKPKKIGEAINFFKVGWSNNRTLVCTVRASQLSSTIKIFESVEISTIRRKGRINLFSRNSYDGMKLFK</sequence>
<dbReference type="InterPro" id="IPR001180">
    <property type="entry name" value="CNH_dom"/>
</dbReference>
<dbReference type="Gene3D" id="1.20.900.10">
    <property type="entry name" value="Dbl homology (DH) domain"/>
    <property type="match status" value="1"/>
</dbReference>
<dbReference type="PANTHER" id="PTHR46572">
    <property type="entry name" value="RHO1 GDP-GTP EXCHANGE PROTEIN 1-RELATED"/>
    <property type="match status" value="1"/>
</dbReference>
<accession>A0AAD5STC8</accession>
<evidence type="ECO:0000313" key="4">
    <source>
        <dbReference type="Proteomes" id="UP001211907"/>
    </source>
</evidence>
<gene>
    <name evidence="3" type="primary">ROM2_1</name>
    <name evidence="3" type="ORF">HK100_004193</name>
</gene>
<dbReference type="AlphaFoldDB" id="A0AAD5STC8"/>
<dbReference type="Pfam" id="PF00621">
    <property type="entry name" value="RhoGEF"/>
    <property type="match status" value="1"/>
</dbReference>
<dbReference type="Gene3D" id="2.30.29.30">
    <property type="entry name" value="Pleckstrin-homology domain (PH domain)/Phosphotyrosine-binding domain (PTB)"/>
    <property type="match status" value="1"/>
</dbReference>
<evidence type="ECO:0000313" key="3">
    <source>
        <dbReference type="EMBL" id="KAJ3103519.1"/>
    </source>
</evidence>
<evidence type="ECO:0000256" key="1">
    <source>
        <dbReference type="ARBA" id="ARBA00022658"/>
    </source>
</evidence>
<name>A0AAD5STC8_9FUNG</name>
<dbReference type="InterPro" id="IPR052233">
    <property type="entry name" value="Rho-type_GEFs"/>
</dbReference>